<proteinExistence type="predicted"/>
<evidence type="ECO:0000313" key="2">
    <source>
        <dbReference type="EMBL" id="MBB4844883.1"/>
    </source>
</evidence>
<dbReference type="EMBL" id="JACHLP010000007">
    <property type="protein sequence ID" value="MBB4844883.1"/>
    <property type="molecule type" value="Genomic_DNA"/>
</dbReference>
<dbReference type="InterPro" id="IPR010753">
    <property type="entry name" value="DUF1330"/>
</dbReference>
<protein>
    <submittedName>
        <fullName evidence="2">Uncharacterized protein (DUF1330 family)</fullName>
    </submittedName>
</protein>
<dbReference type="SUPFAM" id="SSF54909">
    <property type="entry name" value="Dimeric alpha+beta barrel"/>
    <property type="match status" value="1"/>
</dbReference>
<name>A0A840LDZ5_9BURK</name>
<evidence type="ECO:0000259" key="1">
    <source>
        <dbReference type="Pfam" id="PF07045"/>
    </source>
</evidence>
<dbReference type="Proteomes" id="UP000562027">
    <property type="component" value="Unassembled WGS sequence"/>
</dbReference>
<gene>
    <name evidence="2" type="ORF">HNP55_003429</name>
</gene>
<comment type="caution">
    <text evidence="2">The sequence shown here is derived from an EMBL/GenBank/DDBJ whole genome shotgun (WGS) entry which is preliminary data.</text>
</comment>
<dbReference type="AlphaFoldDB" id="A0A840LDZ5"/>
<dbReference type="PANTHER" id="PTHR41521:SF4">
    <property type="entry name" value="BLR0684 PROTEIN"/>
    <property type="match status" value="1"/>
</dbReference>
<accession>A0A840LDZ5</accession>
<feature type="domain" description="DUF1330" evidence="1">
    <location>
        <begin position="4"/>
        <end position="97"/>
    </location>
</feature>
<evidence type="ECO:0000313" key="3">
    <source>
        <dbReference type="Proteomes" id="UP000562027"/>
    </source>
</evidence>
<organism evidence="2 3">
    <name type="scientific">Roseateles oligotrophus</name>
    <dbReference type="NCBI Taxonomy" id="1769250"/>
    <lineage>
        <taxon>Bacteria</taxon>
        <taxon>Pseudomonadati</taxon>
        <taxon>Pseudomonadota</taxon>
        <taxon>Betaproteobacteria</taxon>
        <taxon>Burkholderiales</taxon>
        <taxon>Sphaerotilaceae</taxon>
        <taxon>Roseateles</taxon>
    </lineage>
</organism>
<dbReference type="RefSeq" id="WP_184302010.1">
    <property type="nucleotide sequence ID" value="NZ_JACHLP010000007.1"/>
</dbReference>
<reference evidence="2 3" key="1">
    <citation type="submission" date="2020-08" db="EMBL/GenBank/DDBJ databases">
        <title>Functional genomics of gut bacteria from endangered species of beetles.</title>
        <authorList>
            <person name="Carlos-Shanley C."/>
        </authorList>
    </citation>
    <scope>NUCLEOTIDE SEQUENCE [LARGE SCALE GENOMIC DNA]</scope>
    <source>
        <strain evidence="2 3">S00239</strain>
    </source>
</reference>
<keyword evidence="3" id="KW-1185">Reference proteome</keyword>
<sequence>MSSSAYILANVQVTNPVQYEAYRQFSSQAIAAHGAEVCVRGGKVEVLEGDWAPERVVLLKFPTLAAARAFYESPEYSQARQARAGAALMRMVLIEGV</sequence>
<dbReference type="Pfam" id="PF07045">
    <property type="entry name" value="DUF1330"/>
    <property type="match status" value="1"/>
</dbReference>
<dbReference type="InterPro" id="IPR011008">
    <property type="entry name" value="Dimeric_a/b-barrel"/>
</dbReference>
<dbReference type="Gene3D" id="3.30.70.100">
    <property type="match status" value="1"/>
</dbReference>
<dbReference type="PANTHER" id="PTHR41521">
    <property type="match status" value="1"/>
</dbReference>